<dbReference type="EMBL" id="RDOJ01000003">
    <property type="protein sequence ID" value="RLZ11919.1"/>
    <property type="molecule type" value="Genomic_DNA"/>
</dbReference>
<keyword evidence="3" id="KW-1185">Reference proteome</keyword>
<evidence type="ECO:0000259" key="1">
    <source>
        <dbReference type="PROSITE" id="PS51186"/>
    </source>
</evidence>
<feature type="domain" description="N-acetyltransferase" evidence="1">
    <location>
        <begin position="10"/>
        <end position="159"/>
    </location>
</feature>
<dbReference type="PANTHER" id="PTHR43792">
    <property type="entry name" value="GNAT FAMILY, PUTATIVE (AFU_ORTHOLOGUE AFUA_3G00765)-RELATED-RELATED"/>
    <property type="match status" value="1"/>
</dbReference>
<dbReference type="PANTHER" id="PTHR43792:SF1">
    <property type="entry name" value="N-ACETYLTRANSFERASE DOMAIN-CONTAINING PROTEIN"/>
    <property type="match status" value="1"/>
</dbReference>
<dbReference type="InterPro" id="IPR000182">
    <property type="entry name" value="GNAT_dom"/>
</dbReference>
<dbReference type="Proteomes" id="UP000275348">
    <property type="component" value="Unassembled WGS sequence"/>
</dbReference>
<dbReference type="SUPFAM" id="SSF55729">
    <property type="entry name" value="Acyl-CoA N-acyltransferases (Nat)"/>
    <property type="match status" value="1"/>
</dbReference>
<dbReference type="InterPro" id="IPR051531">
    <property type="entry name" value="N-acetyltransferase"/>
</dbReference>
<organism evidence="2 3">
    <name type="scientific">Faecalibacter macacae</name>
    <dbReference type="NCBI Taxonomy" id="1859289"/>
    <lineage>
        <taxon>Bacteria</taxon>
        <taxon>Pseudomonadati</taxon>
        <taxon>Bacteroidota</taxon>
        <taxon>Flavobacteriia</taxon>
        <taxon>Flavobacteriales</taxon>
        <taxon>Weeksellaceae</taxon>
        <taxon>Faecalibacter</taxon>
    </lineage>
</organism>
<gene>
    <name evidence="2" type="ORF">EAH69_03070</name>
</gene>
<dbReference type="InterPro" id="IPR016181">
    <property type="entry name" value="Acyl_CoA_acyltransferase"/>
</dbReference>
<protein>
    <submittedName>
        <fullName evidence="2">N-acetyltransferase</fullName>
    </submittedName>
</protein>
<accession>A0A3L9MMJ4</accession>
<dbReference type="Pfam" id="PF13302">
    <property type="entry name" value="Acetyltransf_3"/>
    <property type="match status" value="1"/>
</dbReference>
<dbReference type="OrthoDB" id="9788916at2"/>
<dbReference type="AlphaFoldDB" id="A0A3L9MMJ4"/>
<dbReference type="GO" id="GO:0016747">
    <property type="term" value="F:acyltransferase activity, transferring groups other than amino-acyl groups"/>
    <property type="evidence" value="ECO:0007669"/>
    <property type="project" value="InterPro"/>
</dbReference>
<evidence type="ECO:0000313" key="2">
    <source>
        <dbReference type="EMBL" id="RLZ11919.1"/>
    </source>
</evidence>
<evidence type="ECO:0000313" key="3">
    <source>
        <dbReference type="Proteomes" id="UP000275348"/>
    </source>
</evidence>
<name>A0A3L9MMJ4_9FLAO</name>
<sequence>MKTICESKSLVIREFLDFDAFDLFQMNSENEIAKAVNEKPYLSEDEALHFIEKMIEHYHEFGFGLWATFEKKSGRFVGWAGMRQTKYGPVLNVRLKKKFWNKGYGSEALTAVINYGVNELRLDKIAGKAHPTQPATLRLLEKSILVNSEDNPLVFNYRK</sequence>
<dbReference type="RefSeq" id="WP_121933728.1">
    <property type="nucleotide sequence ID" value="NZ_RDOJ01000003.1"/>
</dbReference>
<dbReference type="PROSITE" id="PS51186">
    <property type="entry name" value="GNAT"/>
    <property type="match status" value="1"/>
</dbReference>
<comment type="caution">
    <text evidence="2">The sequence shown here is derived from an EMBL/GenBank/DDBJ whole genome shotgun (WGS) entry which is preliminary data.</text>
</comment>
<reference evidence="2 3" key="1">
    <citation type="submission" date="2018-10" db="EMBL/GenBank/DDBJ databases">
        <authorList>
            <person name="Chen X."/>
        </authorList>
    </citation>
    <scope>NUCLEOTIDE SEQUENCE [LARGE SCALE GENOMIC DNA]</scope>
    <source>
        <strain evidence="2 3">YIM 102668</strain>
    </source>
</reference>
<dbReference type="Gene3D" id="3.40.630.30">
    <property type="match status" value="1"/>
</dbReference>
<proteinExistence type="predicted"/>